<evidence type="ECO:0000313" key="2">
    <source>
        <dbReference type="EMBL" id="KAJ8340862.1"/>
    </source>
</evidence>
<proteinExistence type="predicted"/>
<dbReference type="EMBL" id="JAINUF010000015">
    <property type="protein sequence ID" value="KAJ8340862.1"/>
    <property type="molecule type" value="Genomic_DNA"/>
</dbReference>
<organism evidence="2 3">
    <name type="scientific">Synaphobranchus kaupii</name>
    <name type="common">Kaup's arrowtooth eel</name>
    <dbReference type="NCBI Taxonomy" id="118154"/>
    <lineage>
        <taxon>Eukaryota</taxon>
        <taxon>Metazoa</taxon>
        <taxon>Chordata</taxon>
        <taxon>Craniata</taxon>
        <taxon>Vertebrata</taxon>
        <taxon>Euteleostomi</taxon>
        <taxon>Actinopterygii</taxon>
        <taxon>Neopterygii</taxon>
        <taxon>Teleostei</taxon>
        <taxon>Anguilliformes</taxon>
        <taxon>Synaphobranchidae</taxon>
        <taxon>Synaphobranchus</taxon>
    </lineage>
</organism>
<protein>
    <submittedName>
        <fullName evidence="2">Uncharacterized protein</fullName>
    </submittedName>
</protein>
<name>A0A9Q1IIB1_SYNKA</name>
<gene>
    <name evidence="2" type="ORF">SKAU_G00331530</name>
</gene>
<reference evidence="2" key="1">
    <citation type="journal article" date="2023" name="Science">
        <title>Genome structures resolve the early diversification of teleost fishes.</title>
        <authorList>
            <person name="Parey E."/>
            <person name="Louis A."/>
            <person name="Montfort J."/>
            <person name="Bouchez O."/>
            <person name="Roques C."/>
            <person name="Iampietro C."/>
            <person name="Lluch J."/>
            <person name="Castinel A."/>
            <person name="Donnadieu C."/>
            <person name="Desvignes T."/>
            <person name="Floi Bucao C."/>
            <person name="Jouanno E."/>
            <person name="Wen M."/>
            <person name="Mejri S."/>
            <person name="Dirks R."/>
            <person name="Jansen H."/>
            <person name="Henkel C."/>
            <person name="Chen W.J."/>
            <person name="Zahm M."/>
            <person name="Cabau C."/>
            <person name="Klopp C."/>
            <person name="Thompson A.W."/>
            <person name="Robinson-Rechavi M."/>
            <person name="Braasch I."/>
            <person name="Lecointre G."/>
            <person name="Bobe J."/>
            <person name="Postlethwait J.H."/>
            <person name="Berthelot C."/>
            <person name="Roest Crollius H."/>
            <person name="Guiguen Y."/>
        </authorList>
    </citation>
    <scope>NUCLEOTIDE SEQUENCE</scope>
    <source>
        <strain evidence="2">WJC10195</strain>
    </source>
</reference>
<sequence length="108" mass="11125">MSGERVQSMESGAVETGAVETGAVETGAVETGAVETGAVETGAVETGAVETGAVETGAVETDAVTDLPLGFPTLWNSCECRKRWSPRGTLKSVRTGVQSNDCACRMRD</sequence>
<evidence type="ECO:0000256" key="1">
    <source>
        <dbReference type="SAM" id="MobiDB-lite"/>
    </source>
</evidence>
<dbReference type="AlphaFoldDB" id="A0A9Q1IIB1"/>
<evidence type="ECO:0000313" key="3">
    <source>
        <dbReference type="Proteomes" id="UP001152622"/>
    </source>
</evidence>
<feature type="region of interest" description="Disordered" evidence="1">
    <location>
        <begin position="1"/>
        <end position="55"/>
    </location>
</feature>
<keyword evidence="3" id="KW-1185">Reference proteome</keyword>
<comment type="caution">
    <text evidence="2">The sequence shown here is derived from an EMBL/GenBank/DDBJ whole genome shotgun (WGS) entry which is preliminary data.</text>
</comment>
<dbReference type="OrthoDB" id="7326421at2759"/>
<dbReference type="Proteomes" id="UP001152622">
    <property type="component" value="Chromosome 15"/>
</dbReference>
<accession>A0A9Q1IIB1</accession>